<evidence type="ECO:0000313" key="3">
    <source>
        <dbReference type="Proteomes" id="UP000334019"/>
    </source>
</evidence>
<keyword evidence="1" id="KW-0472">Membrane</keyword>
<feature type="transmembrane region" description="Helical" evidence="1">
    <location>
        <begin position="73"/>
        <end position="92"/>
    </location>
</feature>
<feature type="transmembrane region" description="Helical" evidence="1">
    <location>
        <begin position="98"/>
        <end position="117"/>
    </location>
</feature>
<dbReference type="RefSeq" id="WP_153758936.1">
    <property type="nucleotide sequence ID" value="NZ_CP045851.1"/>
</dbReference>
<name>A0A5Q2RD92_9ACTN</name>
<organism evidence="2 3">
    <name type="scientific">Actinomarinicola tropica</name>
    <dbReference type="NCBI Taxonomy" id="2789776"/>
    <lineage>
        <taxon>Bacteria</taxon>
        <taxon>Bacillati</taxon>
        <taxon>Actinomycetota</taxon>
        <taxon>Acidimicrobiia</taxon>
        <taxon>Acidimicrobiales</taxon>
        <taxon>Iamiaceae</taxon>
        <taxon>Actinomarinicola</taxon>
    </lineage>
</organism>
<protein>
    <submittedName>
        <fullName evidence="2">Uncharacterized protein</fullName>
    </submittedName>
</protein>
<evidence type="ECO:0000313" key="2">
    <source>
        <dbReference type="EMBL" id="QGG94828.1"/>
    </source>
</evidence>
<accession>A0A5Q2RD92</accession>
<feature type="transmembrane region" description="Helical" evidence="1">
    <location>
        <begin position="12"/>
        <end position="32"/>
    </location>
</feature>
<keyword evidence="3" id="KW-1185">Reference proteome</keyword>
<dbReference type="AlphaFoldDB" id="A0A5Q2RD92"/>
<proteinExistence type="predicted"/>
<keyword evidence="1" id="KW-1133">Transmembrane helix</keyword>
<reference evidence="2 3" key="1">
    <citation type="submission" date="2019-11" db="EMBL/GenBank/DDBJ databases">
        <authorList>
            <person name="He Y."/>
        </authorList>
    </citation>
    <scope>NUCLEOTIDE SEQUENCE [LARGE SCALE GENOMIC DNA]</scope>
    <source>
        <strain evidence="2 3">SCSIO 58843</strain>
    </source>
</reference>
<gene>
    <name evidence="2" type="ORF">GH723_06740</name>
</gene>
<dbReference type="KEGG" id="atq:GH723_06740"/>
<sequence>MTLRDLHVDWSWVVVVTNAVAGVWALGAHRWAPLRHPAMWWFTIAAEVTIAVQVALGVALVAAQGYEVEQFHAFYGFVALVTVGLVYSYKAQIDPWRYVLYGFGGLFLMGLAIRAMTLPA</sequence>
<dbReference type="EMBL" id="CP045851">
    <property type="protein sequence ID" value="QGG94828.1"/>
    <property type="molecule type" value="Genomic_DNA"/>
</dbReference>
<keyword evidence="1" id="KW-0812">Transmembrane</keyword>
<feature type="transmembrane region" description="Helical" evidence="1">
    <location>
        <begin position="38"/>
        <end position="61"/>
    </location>
</feature>
<dbReference type="Proteomes" id="UP000334019">
    <property type="component" value="Chromosome"/>
</dbReference>
<evidence type="ECO:0000256" key="1">
    <source>
        <dbReference type="SAM" id="Phobius"/>
    </source>
</evidence>